<dbReference type="AlphaFoldDB" id="A0A484BJV5"/>
<keyword evidence="9" id="KW-0325">Glycoprotein</keyword>
<dbReference type="GO" id="GO:0005789">
    <property type="term" value="C:endoplasmic reticulum membrane"/>
    <property type="evidence" value="ECO:0007669"/>
    <property type="project" value="UniProtKB-SubCell"/>
</dbReference>
<accession>A0A484BJV5</accession>
<feature type="transmembrane region" description="Helical" evidence="10">
    <location>
        <begin position="218"/>
        <end position="239"/>
    </location>
</feature>
<evidence type="ECO:0000256" key="8">
    <source>
        <dbReference type="ARBA" id="ARBA00023136"/>
    </source>
</evidence>
<evidence type="ECO:0000256" key="7">
    <source>
        <dbReference type="ARBA" id="ARBA00022989"/>
    </source>
</evidence>
<evidence type="ECO:0000313" key="11">
    <source>
        <dbReference type="EMBL" id="TDG48944.1"/>
    </source>
</evidence>
<evidence type="ECO:0000256" key="4">
    <source>
        <dbReference type="ARBA" id="ARBA00022502"/>
    </source>
</evidence>
<sequence>MKCLTNPAILILIFIAALSVNSINCHALHQGVMRIEMDPVGMHRKLKYTIEFTEAIRNLNCEYVIAQQLPAAVYISTDELDDLQRLKMLNAKYPKFVDIEIITEKAKPFSVLLRGSTKIKDPIQLPIHFRYHAASRTTTLAKVKLDSPELYISCTNDDKQLIDKALLDEYDKFYCLDESSTDFVEQSEMEKCNWQRLRMELRIDKPLIAEIPVGDANGYIPVLCATLIISWGATVWIMLTTRKACKRINKQLAEEELQEEKLE</sequence>
<comment type="function">
    <text evidence="10">Stabilizing subunit of the glycosylphosphatidylinositol-mannosyltransferase I complex which catalyzes the transfer of the first mannose, via an alpha-1,4 bond from a dolichol-phosphate-mannose (Dol-P-Man) to the glucosaminyl acyl phosphatidylinositol (GlcN-(acyl)PI) intermediate to generate alpha-D-Man-(1-&gt;4)-alpha-D-GlcN-(1-&gt;6)-(1-radyl,2-acyl-sn-glycero-3-phospho)-2-acyl-inositol and participates in the sixth step of the glycosylphosphatidylinositol-anchor biosynthesis. Probably acts by stabilizing the mannosyltransferase PIGM.</text>
</comment>
<gene>
    <name evidence="11" type="ORF">AWZ03_004628</name>
</gene>
<comment type="similarity">
    <text evidence="3 10">Belongs to the PIGX family.</text>
</comment>
<dbReference type="OMA" id="CNWKQIH"/>
<dbReference type="PANTHER" id="PTHR28650:SF1">
    <property type="entry name" value="PHOSPHATIDYLINOSITOL-GLYCAN BIOSYNTHESIS CLASS X PROTEIN"/>
    <property type="match status" value="1"/>
</dbReference>
<protein>
    <recommendedName>
        <fullName evidence="10">Phosphatidylinositol-glycan biosynthesis class X protein</fullName>
    </recommendedName>
</protein>
<feature type="signal peptide" evidence="10">
    <location>
        <begin position="1"/>
        <end position="22"/>
    </location>
</feature>
<evidence type="ECO:0000256" key="5">
    <source>
        <dbReference type="ARBA" id="ARBA00022692"/>
    </source>
</evidence>
<dbReference type="Proteomes" id="UP000295192">
    <property type="component" value="Unassembled WGS sequence"/>
</dbReference>
<name>A0A484BJV5_DRONA</name>
<proteinExistence type="inferred from homology"/>
<evidence type="ECO:0000256" key="3">
    <source>
        <dbReference type="ARBA" id="ARBA00010345"/>
    </source>
</evidence>
<dbReference type="InterPro" id="IPR040039">
    <property type="entry name" value="PIGX"/>
</dbReference>
<evidence type="ECO:0000313" key="12">
    <source>
        <dbReference type="Proteomes" id="UP000295192"/>
    </source>
</evidence>
<keyword evidence="12" id="KW-1185">Reference proteome</keyword>
<dbReference type="GO" id="GO:0006506">
    <property type="term" value="P:GPI anchor biosynthetic process"/>
    <property type="evidence" value="ECO:0007669"/>
    <property type="project" value="UniProtKB-UniPathway"/>
</dbReference>
<dbReference type="OrthoDB" id="5546453at2759"/>
<comment type="subcellular location">
    <subcellularLocation>
        <location evidence="1 10">Endoplasmic reticulum membrane</location>
        <topology evidence="1 10">Single-pass membrane protein</topology>
    </subcellularLocation>
</comment>
<dbReference type="STRING" id="7232.A0A484BJV5"/>
<comment type="pathway">
    <text evidence="2 10">Glycolipid biosynthesis; glycosylphosphatidylinositol-anchor biosynthesis.</text>
</comment>
<dbReference type="Pfam" id="PF08320">
    <property type="entry name" value="PIG-X"/>
    <property type="match status" value="1"/>
</dbReference>
<evidence type="ECO:0000256" key="9">
    <source>
        <dbReference type="ARBA" id="ARBA00023180"/>
    </source>
</evidence>
<keyword evidence="5 10" id="KW-0812">Transmembrane</keyword>
<evidence type="ECO:0000256" key="6">
    <source>
        <dbReference type="ARBA" id="ARBA00022824"/>
    </source>
</evidence>
<dbReference type="EMBL" id="LSRL02000028">
    <property type="protein sequence ID" value="TDG48944.1"/>
    <property type="molecule type" value="Genomic_DNA"/>
</dbReference>
<keyword evidence="10" id="KW-0732">Signal</keyword>
<evidence type="ECO:0000256" key="10">
    <source>
        <dbReference type="RuleBase" id="RU366056"/>
    </source>
</evidence>
<keyword evidence="7 10" id="KW-1133">Transmembrane helix</keyword>
<dbReference type="InterPro" id="IPR013233">
    <property type="entry name" value="PIG-X/PBN1"/>
</dbReference>
<keyword evidence="8 10" id="KW-0472">Membrane</keyword>
<dbReference type="UniPathway" id="UPA00196"/>
<keyword evidence="6 10" id="KW-0256">Endoplasmic reticulum</keyword>
<organism evidence="11 12">
    <name type="scientific">Drosophila navojoa</name>
    <name type="common">Fruit fly</name>
    <dbReference type="NCBI Taxonomy" id="7232"/>
    <lineage>
        <taxon>Eukaryota</taxon>
        <taxon>Metazoa</taxon>
        <taxon>Ecdysozoa</taxon>
        <taxon>Arthropoda</taxon>
        <taxon>Hexapoda</taxon>
        <taxon>Insecta</taxon>
        <taxon>Pterygota</taxon>
        <taxon>Neoptera</taxon>
        <taxon>Endopterygota</taxon>
        <taxon>Diptera</taxon>
        <taxon>Brachycera</taxon>
        <taxon>Muscomorpha</taxon>
        <taxon>Ephydroidea</taxon>
        <taxon>Drosophilidae</taxon>
        <taxon>Drosophila</taxon>
    </lineage>
</organism>
<evidence type="ECO:0000256" key="2">
    <source>
        <dbReference type="ARBA" id="ARBA00004687"/>
    </source>
</evidence>
<dbReference type="PANTHER" id="PTHR28650">
    <property type="entry name" value="PHOSPHATIDYLINOSITOL-GLYCAN BIOSYNTHESIS CLASS X PROTEIN"/>
    <property type="match status" value="1"/>
</dbReference>
<reference evidence="11 12" key="1">
    <citation type="journal article" date="2019" name="J. Hered.">
        <title>An Improved Genome Assembly for Drosophila navojoa, the Basal Species in the mojavensis Cluster.</title>
        <authorList>
            <person name="Vanderlinde T."/>
            <person name="Dupim E.G."/>
            <person name="Nazario-Yepiz N.O."/>
            <person name="Carvalho A.B."/>
        </authorList>
    </citation>
    <scope>NUCLEOTIDE SEQUENCE [LARGE SCALE GENOMIC DNA]</scope>
    <source>
        <strain evidence="11">Navoj_Jal97</strain>
        <tissue evidence="11">Whole organism</tissue>
    </source>
</reference>
<feature type="chain" id="PRO_5025088806" description="Phosphatidylinositol-glycan biosynthesis class X protein" evidence="10">
    <location>
        <begin position="23"/>
        <end position="263"/>
    </location>
</feature>
<keyword evidence="4 10" id="KW-0337">GPI-anchor biosynthesis</keyword>
<comment type="caution">
    <text evidence="11">The sequence shown here is derived from an EMBL/GenBank/DDBJ whole genome shotgun (WGS) entry which is preliminary data.</text>
</comment>
<evidence type="ECO:0000256" key="1">
    <source>
        <dbReference type="ARBA" id="ARBA00004389"/>
    </source>
</evidence>